<dbReference type="AlphaFoldDB" id="A0A432YBP5"/>
<dbReference type="GO" id="GO:0005737">
    <property type="term" value="C:cytoplasm"/>
    <property type="evidence" value="ECO:0007669"/>
    <property type="project" value="InterPro"/>
</dbReference>
<dbReference type="Pfam" id="PF00300">
    <property type="entry name" value="His_Phos_1"/>
    <property type="match status" value="1"/>
</dbReference>
<accession>A0A432YBP5</accession>
<dbReference type="InterPro" id="IPR013078">
    <property type="entry name" value="His_Pase_superF_clade-1"/>
</dbReference>
<dbReference type="SUPFAM" id="SSF53254">
    <property type="entry name" value="Phosphoglycerate mutase-like"/>
    <property type="match status" value="1"/>
</dbReference>
<dbReference type="Gene3D" id="3.40.50.1240">
    <property type="entry name" value="Phosphoglycerate mutase-like"/>
    <property type="match status" value="1"/>
</dbReference>
<organism evidence="1 2">
    <name type="scientific">Idiomarina fontislapidosi</name>
    <dbReference type="NCBI Taxonomy" id="263723"/>
    <lineage>
        <taxon>Bacteria</taxon>
        <taxon>Pseudomonadati</taxon>
        <taxon>Pseudomonadota</taxon>
        <taxon>Gammaproteobacteria</taxon>
        <taxon>Alteromonadales</taxon>
        <taxon>Idiomarinaceae</taxon>
        <taxon>Idiomarina</taxon>
    </lineage>
</organism>
<dbReference type="RefSeq" id="WP_110572449.1">
    <property type="nucleotide sequence ID" value="NZ_PIPV01000001.1"/>
</dbReference>
<evidence type="ECO:0000313" key="1">
    <source>
        <dbReference type="EMBL" id="RUO58286.1"/>
    </source>
</evidence>
<name>A0A432YBP5_9GAMM</name>
<comment type="caution">
    <text evidence="1">The sequence shown here is derived from an EMBL/GenBank/DDBJ whole genome shotgun (WGS) entry which is preliminary data.</text>
</comment>
<dbReference type="Proteomes" id="UP000287330">
    <property type="component" value="Unassembled WGS sequence"/>
</dbReference>
<sequence length="158" mass="17908">MKLFIMRHGQAEPMSDPWPDSERRLTDDGIMEVRHASEWLQQQCELIEQCYTSPYQRAKETQTVMNERLNCQQVKVLDCLTPEKRVHETVTELAAEIAVAGVQSALVVTHMPLVSYLVAEIDKTQQPPIFSTAAIAEIEFDPSTGVGQLKQLMQPEHC</sequence>
<keyword evidence="2" id="KW-1185">Reference proteome</keyword>
<dbReference type="CDD" id="cd07067">
    <property type="entry name" value="HP_PGM_like"/>
    <property type="match status" value="1"/>
</dbReference>
<protein>
    <submittedName>
        <fullName evidence="1">Phosphohistidine phosphatase SixA</fullName>
    </submittedName>
</protein>
<dbReference type="InterPro" id="IPR029033">
    <property type="entry name" value="His_PPase_superfam"/>
</dbReference>
<dbReference type="SMART" id="SM00855">
    <property type="entry name" value="PGAM"/>
    <property type="match status" value="1"/>
</dbReference>
<reference evidence="2" key="1">
    <citation type="journal article" date="2018" name="Front. Microbiol.">
        <title>Genome-Based Analysis Reveals the Taxonomy and Diversity of the Family Idiomarinaceae.</title>
        <authorList>
            <person name="Liu Y."/>
            <person name="Lai Q."/>
            <person name="Shao Z."/>
        </authorList>
    </citation>
    <scope>NUCLEOTIDE SEQUENCE [LARGE SCALE GENOMIC DNA]</scope>
    <source>
        <strain evidence="2">F23</strain>
    </source>
</reference>
<dbReference type="EMBL" id="PIPV01000001">
    <property type="protein sequence ID" value="RUO58286.1"/>
    <property type="molecule type" value="Genomic_DNA"/>
</dbReference>
<dbReference type="OrthoDB" id="92610at2"/>
<gene>
    <name evidence="1" type="primary">sixA</name>
    <name evidence="1" type="ORF">CWE25_01455</name>
</gene>
<proteinExistence type="predicted"/>
<dbReference type="NCBIfam" id="TIGR00249">
    <property type="entry name" value="sixA"/>
    <property type="match status" value="1"/>
</dbReference>
<evidence type="ECO:0000313" key="2">
    <source>
        <dbReference type="Proteomes" id="UP000287330"/>
    </source>
</evidence>
<dbReference type="GO" id="GO:0101006">
    <property type="term" value="F:protein histidine phosphatase activity"/>
    <property type="evidence" value="ECO:0007669"/>
    <property type="project" value="InterPro"/>
</dbReference>
<dbReference type="InterPro" id="IPR004449">
    <property type="entry name" value="SixA"/>
</dbReference>